<evidence type="ECO:0000256" key="12">
    <source>
        <dbReference type="ARBA" id="ARBA00052467"/>
    </source>
</evidence>
<comment type="catalytic activity">
    <reaction evidence="13">
        <text>3-methylbutanoyl-CoA + malonyl-[ACP] + H(+) = 5-methyl-3-oxohexanoyl-[ACP] + CO2 + CoA</text>
        <dbReference type="Rhea" id="RHEA:42272"/>
        <dbReference type="Rhea" id="RHEA-COMP:9623"/>
        <dbReference type="Rhea" id="RHEA-COMP:9941"/>
        <dbReference type="ChEBI" id="CHEBI:15378"/>
        <dbReference type="ChEBI" id="CHEBI:16526"/>
        <dbReference type="ChEBI" id="CHEBI:57287"/>
        <dbReference type="ChEBI" id="CHEBI:57345"/>
        <dbReference type="ChEBI" id="CHEBI:78449"/>
        <dbReference type="ChEBI" id="CHEBI:78822"/>
        <dbReference type="EC" id="2.3.1.300"/>
    </reaction>
    <physiologicalReaction direction="left-to-right" evidence="13">
        <dbReference type="Rhea" id="RHEA:42273"/>
    </physiologicalReaction>
</comment>
<dbReference type="Proteomes" id="UP001157946">
    <property type="component" value="Unassembled WGS sequence"/>
</dbReference>
<keyword evidence="4 14" id="KW-0444">Lipid biosynthesis</keyword>
<comment type="catalytic activity">
    <reaction evidence="12">
        <text>2-methylpropanoyl-CoA + malonyl-[ACP] + H(+) = 4-methyl-3-oxopentanoyl-[ACP] + CO2 + CoA</text>
        <dbReference type="Rhea" id="RHEA:42268"/>
        <dbReference type="Rhea" id="RHEA-COMP:9623"/>
        <dbReference type="Rhea" id="RHEA-COMP:9940"/>
        <dbReference type="ChEBI" id="CHEBI:15378"/>
        <dbReference type="ChEBI" id="CHEBI:16526"/>
        <dbReference type="ChEBI" id="CHEBI:57287"/>
        <dbReference type="ChEBI" id="CHEBI:57338"/>
        <dbReference type="ChEBI" id="CHEBI:78449"/>
        <dbReference type="ChEBI" id="CHEBI:78820"/>
        <dbReference type="EC" id="2.3.1.300"/>
    </reaction>
    <physiologicalReaction direction="left-to-right" evidence="12">
        <dbReference type="Rhea" id="RHEA:42269"/>
    </physiologicalReaction>
</comment>
<dbReference type="GO" id="GO:0004315">
    <property type="term" value="F:3-oxoacyl-[acyl-carrier-protein] synthase activity"/>
    <property type="evidence" value="ECO:0007669"/>
    <property type="project" value="InterPro"/>
</dbReference>
<evidence type="ECO:0000256" key="2">
    <source>
        <dbReference type="ARBA" id="ARBA00008642"/>
    </source>
</evidence>
<dbReference type="PANTHER" id="PTHR34069">
    <property type="entry name" value="3-OXOACYL-[ACYL-CARRIER-PROTEIN] SYNTHASE 3"/>
    <property type="match status" value="1"/>
</dbReference>
<sequence length="332" mass="36271">MYSLAKITGIGTHVPEERLTNADLERMVDTSDEWIVPRTGIRERRVSAPDEWSSHLAIKAVDNMLARYPVTLDQVDLILVATATPDTSFPSVACQIQDHYGLPDTGALDISAACAGFVYALHLANGMITSGLHRKILVIAAETLTKITDYTDRNTCILLGDGAGAVMVEACPADQASFIHTRMTTDGSAGIHLYKSDLATHIRGKEIIKNGYMIQNGREVFKIAVSTLSREIPRLLEQTEYTLDDIDWFVPHSANLRIIDAVCGRLDFPTEKTLFSAEYFGNTSSASIPLALQMGLDEGKVKQGDLLLLSGFGGGFVHMSSLLRWTASGRRV</sequence>
<evidence type="ECO:0000256" key="11">
    <source>
        <dbReference type="ARBA" id="ARBA00052407"/>
    </source>
</evidence>
<name>A0AA45WPY8_9BACL</name>
<evidence type="ECO:0000256" key="8">
    <source>
        <dbReference type="ARBA" id="ARBA00023160"/>
    </source>
</evidence>
<comment type="subunit">
    <text evidence="14">Homodimer.</text>
</comment>
<evidence type="ECO:0000256" key="3">
    <source>
        <dbReference type="ARBA" id="ARBA00022490"/>
    </source>
</evidence>
<comment type="domain">
    <text evidence="14">The last Arg residue of the ACP-binding site is essential for the weak association between ACP/AcpP and FabH.</text>
</comment>
<feature type="active site" evidence="14">
    <location>
        <position position="252"/>
    </location>
</feature>
<keyword evidence="6 14" id="KW-0276">Fatty acid metabolism</keyword>
<gene>
    <name evidence="14" type="primary">fabH</name>
    <name evidence="17" type="ORF">SAMN06265361_104182</name>
</gene>
<keyword evidence="3 14" id="KW-0963">Cytoplasm</keyword>
<evidence type="ECO:0000259" key="15">
    <source>
        <dbReference type="Pfam" id="PF08541"/>
    </source>
</evidence>
<evidence type="ECO:0000259" key="16">
    <source>
        <dbReference type="Pfam" id="PF08545"/>
    </source>
</evidence>
<organism evidence="17 18">
    <name type="scientific">Laceyella tengchongensis</name>
    <dbReference type="NCBI Taxonomy" id="574699"/>
    <lineage>
        <taxon>Bacteria</taxon>
        <taxon>Bacillati</taxon>
        <taxon>Bacillota</taxon>
        <taxon>Bacilli</taxon>
        <taxon>Bacillales</taxon>
        <taxon>Thermoactinomycetaceae</taxon>
        <taxon>Laceyella</taxon>
    </lineage>
</organism>
<dbReference type="InterPro" id="IPR016039">
    <property type="entry name" value="Thiolase-like"/>
</dbReference>
<dbReference type="Pfam" id="PF08545">
    <property type="entry name" value="ACP_syn_III"/>
    <property type="match status" value="1"/>
</dbReference>
<keyword evidence="18" id="KW-1185">Reference proteome</keyword>
<dbReference type="InterPro" id="IPR013747">
    <property type="entry name" value="ACP_syn_III_C"/>
</dbReference>
<dbReference type="Gene3D" id="3.40.47.10">
    <property type="match status" value="1"/>
</dbReference>
<evidence type="ECO:0000256" key="4">
    <source>
        <dbReference type="ARBA" id="ARBA00022516"/>
    </source>
</evidence>
<dbReference type="FunFam" id="3.40.47.10:FF:000004">
    <property type="entry name" value="3-oxoacyl-[acyl-carrier-protein] synthase 3"/>
    <property type="match status" value="1"/>
</dbReference>
<evidence type="ECO:0000256" key="7">
    <source>
        <dbReference type="ARBA" id="ARBA00023098"/>
    </source>
</evidence>
<feature type="domain" description="Beta-ketoacyl-[acyl-carrier-protein] synthase III N-terminal" evidence="16">
    <location>
        <begin position="108"/>
        <end position="187"/>
    </location>
</feature>
<comment type="similarity">
    <text evidence="2 14">Belongs to the thiolase-like superfamily. FabH family.</text>
</comment>
<dbReference type="HAMAP" id="MF_01815">
    <property type="entry name" value="FabH"/>
    <property type="match status" value="1"/>
</dbReference>
<proteinExistence type="inferred from homology"/>
<dbReference type="GO" id="GO:0006633">
    <property type="term" value="P:fatty acid biosynthetic process"/>
    <property type="evidence" value="ECO:0007669"/>
    <property type="project" value="UniProtKB-UniRule"/>
</dbReference>
<dbReference type="Pfam" id="PF08541">
    <property type="entry name" value="ACP_syn_III_C"/>
    <property type="match status" value="1"/>
</dbReference>
<evidence type="ECO:0000256" key="13">
    <source>
        <dbReference type="ARBA" id="ARBA00052985"/>
    </source>
</evidence>
<feature type="active site" evidence="14">
    <location>
        <position position="114"/>
    </location>
</feature>
<dbReference type="NCBIfam" id="NF006829">
    <property type="entry name" value="PRK09352.1"/>
    <property type="match status" value="1"/>
</dbReference>
<evidence type="ECO:0000256" key="14">
    <source>
        <dbReference type="HAMAP-Rule" id="MF_01815"/>
    </source>
</evidence>
<evidence type="ECO:0000256" key="9">
    <source>
        <dbReference type="ARBA" id="ARBA00023315"/>
    </source>
</evidence>
<keyword evidence="7 14" id="KW-0443">Lipid metabolism</keyword>
<evidence type="ECO:0000256" key="1">
    <source>
        <dbReference type="ARBA" id="ARBA00005194"/>
    </source>
</evidence>
<dbReference type="InterPro" id="IPR004655">
    <property type="entry name" value="FabH"/>
</dbReference>
<dbReference type="AlphaFoldDB" id="A0AA45WPY8"/>
<comment type="subcellular location">
    <subcellularLocation>
        <location evidence="14">Cytoplasm</location>
    </subcellularLocation>
</comment>
<comment type="function">
    <text evidence="14">Catalyzes the condensation reaction of fatty acid synthesis by the addition to an acyl acceptor of two carbons from malonyl-ACP. Catalyzes the first condensation reaction which initiates fatty acid synthesis and may therefore play a role in governing the total rate of fatty acid production. Possesses both acetoacetyl-ACP synthase and acetyl transacylase activities. Its substrate specificity determines the biosynthesis of branched-chain and/or straight-chain of fatty acids.</text>
</comment>
<keyword evidence="9 14" id="KW-0012">Acyltransferase</keyword>
<dbReference type="PANTHER" id="PTHR34069:SF2">
    <property type="entry name" value="BETA-KETOACYL-[ACYL-CARRIER-PROTEIN] SYNTHASE III"/>
    <property type="match status" value="1"/>
</dbReference>
<keyword evidence="5 14" id="KW-0808">Transferase</keyword>
<comment type="catalytic activity">
    <reaction evidence="11">
        <text>(2S)-2-methylbutanoyl-CoA + malonyl-[ACP] + H(+) = (4S)-4-methyl-3-oxohexanoyl-[ACP] + CO2 + CoA</text>
        <dbReference type="Rhea" id="RHEA:42276"/>
        <dbReference type="Rhea" id="RHEA-COMP:9623"/>
        <dbReference type="Rhea" id="RHEA-COMP:17148"/>
        <dbReference type="ChEBI" id="CHEBI:15378"/>
        <dbReference type="ChEBI" id="CHEBI:16526"/>
        <dbReference type="ChEBI" id="CHEBI:57287"/>
        <dbReference type="ChEBI" id="CHEBI:78449"/>
        <dbReference type="ChEBI" id="CHEBI:88166"/>
        <dbReference type="ChEBI" id="CHEBI:167462"/>
        <dbReference type="EC" id="2.3.1.300"/>
    </reaction>
    <physiologicalReaction direction="left-to-right" evidence="11">
        <dbReference type="Rhea" id="RHEA:42277"/>
    </physiologicalReaction>
</comment>
<dbReference type="GO" id="GO:0033818">
    <property type="term" value="F:beta-ketoacyl-acyl-carrier-protein synthase III activity"/>
    <property type="evidence" value="ECO:0007669"/>
    <property type="project" value="UniProtKB-UniRule"/>
</dbReference>
<comment type="pathway">
    <text evidence="1 14">Lipid metabolism; fatty acid biosynthesis.</text>
</comment>
<dbReference type="CDD" id="cd00830">
    <property type="entry name" value="KAS_III"/>
    <property type="match status" value="1"/>
</dbReference>
<feature type="region of interest" description="ACP-binding" evidence="14">
    <location>
        <begin position="253"/>
        <end position="257"/>
    </location>
</feature>
<evidence type="ECO:0000313" key="17">
    <source>
        <dbReference type="EMBL" id="SMP23272.1"/>
    </source>
</evidence>
<comment type="catalytic activity">
    <reaction evidence="10">
        <text>malonyl-[ACP] + acetyl-CoA + H(+) = 3-oxobutanoyl-[ACP] + CO2 + CoA</text>
        <dbReference type="Rhea" id="RHEA:12080"/>
        <dbReference type="Rhea" id="RHEA-COMP:9623"/>
        <dbReference type="Rhea" id="RHEA-COMP:9625"/>
        <dbReference type="ChEBI" id="CHEBI:15378"/>
        <dbReference type="ChEBI" id="CHEBI:16526"/>
        <dbReference type="ChEBI" id="CHEBI:57287"/>
        <dbReference type="ChEBI" id="CHEBI:57288"/>
        <dbReference type="ChEBI" id="CHEBI:78449"/>
        <dbReference type="ChEBI" id="CHEBI:78450"/>
        <dbReference type="EC" id="2.3.1.180"/>
    </reaction>
    <physiologicalReaction direction="left-to-right" evidence="10">
        <dbReference type="Rhea" id="RHEA:12081"/>
    </physiologicalReaction>
</comment>
<dbReference type="SUPFAM" id="SSF53901">
    <property type="entry name" value="Thiolase-like"/>
    <property type="match status" value="1"/>
</dbReference>
<keyword evidence="14" id="KW-0511">Multifunctional enzyme</keyword>
<dbReference type="InterPro" id="IPR013751">
    <property type="entry name" value="ACP_syn_III_N"/>
</dbReference>
<dbReference type="NCBIfam" id="TIGR00747">
    <property type="entry name" value="fabH"/>
    <property type="match status" value="1"/>
</dbReference>
<evidence type="ECO:0000256" key="5">
    <source>
        <dbReference type="ARBA" id="ARBA00022679"/>
    </source>
</evidence>
<protein>
    <recommendedName>
        <fullName evidence="14">Beta-ketoacyl-[acyl-carrier-protein] synthase III</fullName>
        <shortName evidence="14">Beta-ketoacyl-ACP synthase III</shortName>
        <shortName evidence="14">KAS III</shortName>
        <ecNumber evidence="14">2.3.1.180</ecNumber>
    </recommendedName>
    <alternativeName>
        <fullName evidence="14">3-oxoacyl-[acyl-carrier-protein] synthase 3</fullName>
    </alternativeName>
    <alternativeName>
        <fullName evidence="14">3-oxoacyl-[acyl-carrier-protein] synthase III</fullName>
    </alternativeName>
</protein>
<feature type="domain" description="Beta-ketoacyl-[acyl-carrier-protein] synthase III C-terminal" evidence="15">
    <location>
        <begin position="236"/>
        <end position="325"/>
    </location>
</feature>
<dbReference type="EMBL" id="FXTU01000004">
    <property type="protein sequence ID" value="SMP23272.1"/>
    <property type="molecule type" value="Genomic_DNA"/>
</dbReference>
<dbReference type="GO" id="GO:0044550">
    <property type="term" value="P:secondary metabolite biosynthetic process"/>
    <property type="evidence" value="ECO:0007669"/>
    <property type="project" value="TreeGrafter"/>
</dbReference>
<dbReference type="GO" id="GO:0005737">
    <property type="term" value="C:cytoplasm"/>
    <property type="evidence" value="ECO:0007669"/>
    <property type="project" value="UniProtKB-SubCell"/>
</dbReference>
<comment type="caution">
    <text evidence="17">The sequence shown here is derived from an EMBL/GenBank/DDBJ whole genome shotgun (WGS) entry which is preliminary data.</text>
</comment>
<accession>A0AA45WPY8</accession>
<dbReference type="RefSeq" id="WP_102993323.1">
    <property type="nucleotide sequence ID" value="NZ_FXTU01000004.1"/>
</dbReference>
<evidence type="ECO:0000256" key="10">
    <source>
        <dbReference type="ARBA" id="ARBA00051096"/>
    </source>
</evidence>
<reference evidence="17" key="1">
    <citation type="submission" date="2017-05" db="EMBL/GenBank/DDBJ databases">
        <authorList>
            <person name="Varghese N."/>
            <person name="Submissions S."/>
        </authorList>
    </citation>
    <scope>NUCLEOTIDE SEQUENCE</scope>
    <source>
        <strain evidence="17">DSM 45262</strain>
    </source>
</reference>
<keyword evidence="8 14" id="KW-0275">Fatty acid biosynthesis</keyword>
<feature type="active site" evidence="14">
    <location>
        <position position="282"/>
    </location>
</feature>
<evidence type="ECO:0000313" key="18">
    <source>
        <dbReference type="Proteomes" id="UP001157946"/>
    </source>
</evidence>
<evidence type="ECO:0000256" key="6">
    <source>
        <dbReference type="ARBA" id="ARBA00022832"/>
    </source>
</evidence>
<dbReference type="EC" id="2.3.1.180" evidence="14"/>